<accession>A0ABP0VA12</accession>
<dbReference type="Proteomes" id="UP001497444">
    <property type="component" value="Unassembled WGS sequence"/>
</dbReference>
<dbReference type="EMBL" id="CAXAQS010000347">
    <property type="protein sequence ID" value="CAK9251244.1"/>
    <property type="molecule type" value="Genomic_DNA"/>
</dbReference>
<sequence>MAWYVSRQNYSSLGEDDALVVEICGAAKTQYEAYEYANPGQLVGKYNGENEDYKDPREAVKAAISIANAWKADGGQNVTIRYGFTGGNTIPFDEPDNVEDMGAAEATTWADKAFESLPKCTVCGEIMGKEVWYPNHSYGDKSFQCCSERCAENASIDDSEEEQMADDE</sequence>
<evidence type="ECO:0000313" key="1">
    <source>
        <dbReference type="EMBL" id="CAK9251244.1"/>
    </source>
</evidence>
<reference evidence="1" key="1">
    <citation type="submission" date="2024-02" db="EMBL/GenBank/DDBJ databases">
        <authorList>
            <consortium name="ELIXIR-Norway"/>
            <consortium name="Elixir Norway"/>
        </authorList>
    </citation>
    <scope>NUCLEOTIDE SEQUENCE</scope>
</reference>
<proteinExistence type="predicted"/>
<keyword evidence="2" id="KW-1185">Reference proteome</keyword>
<gene>
    <name evidence="1" type="ORF">CSSPJE1EN1_LOCUS26622</name>
</gene>
<protein>
    <submittedName>
        <fullName evidence="1">Uncharacterized protein</fullName>
    </submittedName>
</protein>
<comment type="caution">
    <text evidence="1">The sequence shown here is derived from an EMBL/GenBank/DDBJ whole genome shotgun (WGS) entry which is preliminary data.</text>
</comment>
<evidence type="ECO:0000313" key="2">
    <source>
        <dbReference type="Proteomes" id="UP001497444"/>
    </source>
</evidence>
<name>A0ABP0VA12_9BRYO</name>
<organism evidence="1 2">
    <name type="scientific">Sphagnum jensenii</name>
    <dbReference type="NCBI Taxonomy" id="128206"/>
    <lineage>
        <taxon>Eukaryota</taxon>
        <taxon>Viridiplantae</taxon>
        <taxon>Streptophyta</taxon>
        <taxon>Embryophyta</taxon>
        <taxon>Bryophyta</taxon>
        <taxon>Sphagnophytina</taxon>
        <taxon>Sphagnopsida</taxon>
        <taxon>Sphagnales</taxon>
        <taxon>Sphagnaceae</taxon>
        <taxon>Sphagnum</taxon>
    </lineage>
</organism>